<dbReference type="InterPro" id="IPR050172">
    <property type="entry name" value="SsuD_RutA_monooxygenase"/>
</dbReference>
<dbReference type="EMBL" id="FOGI01000020">
    <property type="protein sequence ID" value="SES48594.1"/>
    <property type="molecule type" value="Genomic_DNA"/>
</dbReference>
<proteinExistence type="predicted"/>
<evidence type="ECO:0000313" key="7">
    <source>
        <dbReference type="Proteomes" id="UP000199051"/>
    </source>
</evidence>
<dbReference type="InterPro" id="IPR036661">
    <property type="entry name" value="Luciferase-like_sf"/>
</dbReference>
<dbReference type="SUPFAM" id="SSF51679">
    <property type="entry name" value="Bacterial luciferase-like"/>
    <property type="match status" value="1"/>
</dbReference>
<protein>
    <submittedName>
        <fullName evidence="6">Probable F420-dependent oxidoreductase, Rv2161c family</fullName>
    </submittedName>
</protein>
<evidence type="ECO:0000256" key="2">
    <source>
        <dbReference type="ARBA" id="ARBA00022643"/>
    </source>
</evidence>
<evidence type="ECO:0000256" key="1">
    <source>
        <dbReference type="ARBA" id="ARBA00022630"/>
    </source>
</evidence>
<dbReference type="STRING" id="155974.SAMN04487818_12042"/>
<keyword evidence="2" id="KW-0288">FMN</keyword>
<dbReference type="Proteomes" id="UP000199051">
    <property type="component" value="Unassembled WGS sequence"/>
</dbReference>
<dbReference type="Pfam" id="PF00296">
    <property type="entry name" value="Bac_luciferase"/>
    <property type="match status" value="1"/>
</dbReference>
<organism evidence="6 7">
    <name type="scientific">Actinokineospora terrae</name>
    <dbReference type="NCBI Taxonomy" id="155974"/>
    <lineage>
        <taxon>Bacteria</taxon>
        <taxon>Bacillati</taxon>
        <taxon>Actinomycetota</taxon>
        <taxon>Actinomycetes</taxon>
        <taxon>Pseudonocardiales</taxon>
        <taxon>Pseudonocardiaceae</taxon>
        <taxon>Actinokineospora</taxon>
    </lineage>
</organism>
<dbReference type="GO" id="GO:0008726">
    <property type="term" value="F:alkanesulfonate monooxygenase activity"/>
    <property type="evidence" value="ECO:0007669"/>
    <property type="project" value="TreeGrafter"/>
</dbReference>
<accession>A0A1H9XR15</accession>
<dbReference type="GO" id="GO:0046306">
    <property type="term" value="P:alkanesulfonate catabolic process"/>
    <property type="evidence" value="ECO:0007669"/>
    <property type="project" value="TreeGrafter"/>
</dbReference>
<feature type="domain" description="Luciferase-like" evidence="5">
    <location>
        <begin position="17"/>
        <end position="242"/>
    </location>
</feature>
<name>A0A1H9XR15_9PSEU</name>
<evidence type="ECO:0000313" key="6">
    <source>
        <dbReference type="EMBL" id="SES48594.1"/>
    </source>
</evidence>
<gene>
    <name evidence="6" type="ORF">SAMN04487818_12042</name>
</gene>
<dbReference type="NCBIfam" id="TIGR03619">
    <property type="entry name" value="F420_Rv2161c"/>
    <property type="match status" value="1"/>
</dbReference>
<keyword evidence="1" id="KW-0285">Flavoprotein</keyword>
<evidence type="ECO:0000256" key="3">
    <source>
        <dbReference type="ARBA" id="ARBA00023002"/>
    </source>
</evidence>
<dbReference type="InterPro" id="IPR011251">
    <property type="entry name" value="Luciferase-like_dom"/>
</dbReference>
<evidence type="ECO:0000256" key="4">
    <source>
        <dbReference type="ARBA" id="ARBA00023033"/>
    </source>
</evidence>
<keyword evidence="4" id="KW-0503">Monooxygenase</keyword>
<keyword evidence="3" id="KW-0560">Oxidoreductase</keyword>
<dbReference type="PANTHER" id="PTHR42847:SF4">
    <property type="entry name" value="ALKANESULFONATE MONOOXYGENASE-RELATED"/>
    <property type="match status" value="1"/>
</dbReference>
<reference evidence="7" key="1">
    <citation type="submission" date="2016-10" db="EMBL/GenBank/DDBJ databases">
        <authorList>
            <person name="Varghese N."/>
            <person name="Submissions S."/>
        </authorList>
    </citation>
    <scope>NUCLEOTIDE SEQUENCE [LARGE SCALE GENOMIC DNA]</scope>
    <source>
        <strain evidence="7">DSM 44260</strain>
    </source>
</reference>
<dbReference type="PANTHER" id="PTHR42847">
    <property type="entry name" value="ALKANESULFONATE MONOOXYGENASE"/>
    <property type="match status" value="1"/>
</dbReference>
<keyword evidence="7" id="KW-1185">Reference proteome</keyword>
<dbReference type="InterPro" id="IPR019921">
    <property type="entry name" value="Lucif-like_OxRdtase_Rv2161c"/>
</dbReference>
<dbReference type="RefSeq" id="WP_342741570.1">
    <property type="nucleotide sequence ID" value="NZ_FOGI01000020.1"/>
</dbReference>
<evidence type="ECO:0000259" key="5">
    <source>
        <dbReference type="Pfam" id="PF00296"/>
    </source>
</evidence>
<dbReference type="AlphaFoldDB" id="A0A1H9XR15"/>
<dbReference type="Gene3D" id="3.20.20.30">
    <property type="entry name" value="Luciferase-like domain"/>
    <property type="match status" value="1"/>
</dbReference>
<sequence length="305" mass="32216">MGVVELGFALPVSGSWATVDNLVRVATRAEELGYRSLWTMQRLLSPPDDSWGDAYRSVLDPIAALSYVAARTSRVRLGVAVLNMPFFAPSLLAKQLATLDLLSGGRVDAGLGIGWSAEEFAAVGADLAGRGKRADEYISLLRRLWTEEVVDHEGPHYRVPASRSDPKPAQAGGPPILLGGAAEPALRRAGRLADGWISSSRADLATIGESVRVVRAAAEAAGRDPDRLRMVCRGVVLMRPDQGERPLTGSAEKIKDDIGGLAEQGVTELFVDLNFDPAIGTSEADPAASMAHAESVLTALAPISG</sequence>